<dbReference type="Gene3D" id="3.30.450.40">
    <property type="match status" value="1"/>
</dbReference>
<feature type="region of interest" description="Disordered" evidence="1">
    <location>
        <begin position="164"/>
        <end position="185"/>
    </location>
</feature>
<name>A0ABD5W2I9_9EURY</name>
<dbReference type="InterPro" id="IPR003018">
    <property type="entry name" value="GAF"/>
</dbReference>
<protein>
    <submittedName>
        <fullName evidence="3">GAF domain-containing protein</fullName>
    </submittedName>
</protein>
<dbReference type="Proteomes" id="UP001596445">
    <property type="component" value="Unassembled WGS sequence"/>
</dbReference>
<dbReference type="Pfam" id="PF13185">
    <property type="entry name" value="GAF_2"/>
    <property type="match status" value="1"/>
</dbReference>
<sequence>MEDNDQARSEYTDSHLDGETLEQLHRAATTLYAADSIEESARQTVSAAIEILGFEGCLIARADSDMFRTVAIEGAGDPEASELTLGIGEGIVGAAFAADHSRIDNDISEVPETTPSRRRIESALTVPIGDWGVFQAVGYETDAFEEETAGSSNCSSRRWRRQLTGFNARRPSNTEPPSFSARTAR</sequence>
<dbReference type="SUPFAM" id="SSF55781">
    <property type="entry name" value="GAF domain-like"/>
    <property type="match status" value="1"/>
</dbReference>
<gene>
    <name evidence="3" type="ORF">ACFQQG_08185</name>
</gene>
<dbReference type="EMBL" id="JBHSZI010000001">
    <property type="protein sequence ID" value="MFC7058157.1"/>
    <property type="molecule type" value="Genomic_DNA"/>
</dbReference>
<dbReference type="RefSeq" id="WP_382184998.1">
    <property type="nucleotide sequence ID" value="NZ_JBHSZI010000001.1"/>
</dbReference>
<feature type="domain" description="GAF" evidence="2">
    <location>
        <begin position="35"/>
        <end position="147"/>
    </location>
</feature>
<proteinExistence type="predicted"/>
<keyword evidence="4" id="KW-1185">Reference proteome</keyword>
<evidence type="ECO:0000313" key="4">
    <source>
        <dbReference type="Proteomes" id="UP001596445"/>
    </source>
</evidence>
<dbReference type="AlphaFoldDB" id="A0ABD5W2I9"/>
<feature type="compositionally biased region" description="Polar residues" evidence="1">
    <location>
        <begin position="170"/>
        <end position="185"/>
    </location>
</feature>
<organism evidence="3 4">
    <name type="scientific">Halovenus salina</name>
    <dbReference type="NCBI Taxonomy" id="1510225"/>
    <lineage>
        <taxon>Archaea</taxon>
        <taxon>Methanobacteriati</taxon>
        <taxon>Methanobacteriota</taxon>
        <taxon>Stenosarchaea group</taxon>
        <taxon>Halobacteria</taxon>
        <taxon>Halobacteriales</taxon>
        <taxon>Haloarculaceae</taxon>
        <taxon>Halovenus</taxon>
    </lineage>
</organism>
<evidence type="ECO:0000259" key="2">
    <source>
        <dbReference type="Pfam" id="PF13185"/>
    </source>
</evidence>
<reference evidence="3 4" key="1">
    <citation type="journal article" date="2019" name="Int. J. Syst. Evol. Microbiol.">
        <title>The Global Catalogue of Microorganisms (GCM) 10K type strain sequencing project: providing services to taxonomists for standard genome sequencing and annotation.</title>
        <authorList>
            <consortium name="The Broad Institute Genomics Platform"/>
            <consortium name="The Broad Institute Genome Sequencing Center for Infectious Disease"/>
            <person name="Wu L."/>
            <person name="Ma J."/>
        </authorList>
    </citation>
    <scope>NUCLEOTIDE SEQUENCE [LARGE SCALE GENOMIC DNA]</scope>
    <source>
        <strain evidence="3 4">JCM 30072</strain>
    </source>
</reference>
<evidence type="ECO:0000313" key="3">
    <source>
        <dbReference type="EMBL" id="MFC7058157.1"/>
    </source>
</evidence>
<dbReference type="InterPro" id="IPR029016">
    <property type="entry name" value="GAF-like_dom_sf"/>
</dbReference>
<accession>A0ABD5W2I9</accession>
<evidence type="ECO:0000256" key="1">
    <source>
        <dbReference type="SAM" id="MobiDB-lite"/>
    </source>
</evidence>
<comment type="caution">
    <text evidence="3">The sequence shown here is derived from an EMBL/GenBank/DDBJ whole genome shotgun (WGS) entry which is preliminary data.</text>
</comment>